<accession>K6ZS91</accession>
<reference evidence="2" key="1">
    <citation type="journal article" date="2014" name="Environ. Microbiol.">
        <title>Comparative genomics of the marine bacterial genus Glaciecola reveals the high degree of genomic diversity and genomic characteristic for cold adaptation.</title>
        <authorList>
            <person name="Qin Q.L."/>
            <person name="Xie B.B."/>
            <person name="Yu Y."/>
            <person name="Shu Y.L."/>
            <person name="Rong J.C."/>
            <person name="Zhang Y.J."/>
            <person name="Zhao D.L."/>
            <person name="Chen X.L."/>
            <person name="Zhang X.Y."/>
            <person name="Chen B."/>
            <person name="Zhou B.C."/>
            <person name="Zhang Y.Z."/>
        </authorList>
    </citation>
    <scope>NUCLEOTIDE SEQUENCE [LARGE SCALE GENOMIC DNA]</scope>
    <source>
        <strain evidence="2">LMG 21857</strain>
    </source>
</reference>
<dbReference type="STRING" id="1129793.GPLA_2267"/>
<dbReference type="EMBL" id="BAER01000049">
    <property type="protein sequence ID" value="GAC33172.1"/>
    <property type="molecule type" value="Genomic_DNA"/>
</dbReference>
<sequence>MPIIKLKRCKVNQFLVVFRSPIWVPVYAVSSEPRFAALSAAKIHAFGLLIIKQ</sequence>
<evidence type="ECO:0000313" key="2">
    <source>
        <dbReference type="Proteomes" id="UP000006322"/>
    </source>
</evidence>
<gene>
    <name evidence="1" type="ORF">GPLA_2267</name>
</gene>
<dbReference type="Proteomes" id="UP000006322">
    <property type="component" value="Unassembled WGS sequence"/>
</dbReference>
<protein>
    <submittedName>
        <fullName evidence="1">Uncharacterized protein</fullName>
    </submittedName>
</protein>
<organism evidence="1 2">
    <name type="scientific">Paraglaciecola polaris LMG 21857</name>
    <dbReference type="NCBI Taxonomy" id="1129793"/>
    <lineage>
        <taxon>Bacteria</taxon>
        <taxon>Pseudomonadati</taxon>
        <taxon>Pseudomonadota</taxon>
        <taxon>Gammaproteobacteria</taxon>
        <taxon>Alteromonadales</taxon>
        <taxon>Alteromonadaceae</taxon>
        <taxon>Paraglaciecola</taxon>
    </lineage>
</organism>
<keyword evidence="2" id="KW-1185">Reference proteome</keyword>
<evidence type="ECO:0000313" key="1">
    <source>
        <dbReference type="EMBL" id="GAC33172.1"/>
    </source>
</evidence>
<name>K6ZS91_9ALTE</name>
<proteinExistence type="predicted"/>
<comment type="caution">
    <text evidence="1">The sequence shown here is derived from an EMBL/GenBank/DDBJ whole genome shotgun (WGS) entry which is preliminary data.</text>
</comment>
<dbReference type="AlphaFoldDB" id="K6ZS91"/>